<sequence>MIKSTLASTRSVRSPARTAISFASAALRSTDSSWSSIARITEYGSADVVGRYIPVLRICGSTSLVIQRWNSFASGLSERITSWYMADSSITVTCRFLPRESIVYVWRTPSGSSRSAVAAGFRESPNALERSLRTNHGSLWFMITRMR</sequence>
<proteinExistence type="predicted"/>
<comment type="caution">
    <text evidence="1">The sequence shown here is derived from an EMBL/GenBank/DDBJ whole genome shotgun (WGS) entry which is preliminary data.</text>
</comment>
<dbReference type="AlphaFoldDB" id="U1M120"/>
<name>U1M120_SEGRC</name>
<dbReference type="EMBL" id="ACZI02000003">
    <property type="protein sequence ID" value="ERG69102.1"/>
    <property type="molecule type" value="Genomic_DNA"/>
</dbReference>
<evidence type="ECO:0000313" key="1">
    <source>
        <dbReference type="EMBL" id="ERG69102.1"/>
    </source>
</evidence>
<dbReference type="Proteomes" id="UP000004816">
    <property type="component" value="Unassembled WGS sequence"/>
</dbReference>
<dbReference type="STRING" id="679197.HMPREF9336_04246"/>
<evidence type="ECO:0000313" key="2">
    <source>
        <dbReference type="Proteomes" id="UP000004816"/>
    </source>
</evidence>
<keyword evidence="2" id="KW-1185">Reference proteome</keyword>
<dbReference type="HOGENOM" id="CLU_1766740_0_0_11"/>
<gene>
    <name evidence="1" type="ORF">HMPREF9336_04246</name>
</gene>
<organism evidence="1 2">
    <name type="scientific">Segniliparus rugosus (strain ATCC BAA-974 / DSM 45345 / CCUG 50838 / CIP 108380 / JCM 13579 / CDC 945)</name>
    <dbReference type="NCBI Taxonomy" id="679197"/>
    <lineage>
        <taxon>Bacteria</taxon>
        <taxon>Bacillati</taxon>
        <taxon>Actinomycetota</taxon>
        <taxon>Actinomycetes</taxon>
        <taxon>Mycobacteriales</taxon>
        <taxon>Segniliparaceae</taxon>
        <taxon>Segniliparus</taxon>
    </lineage>
</organism>
<reference evidence="1 2" key="1">
    <citation type="journal article" date="2011" name="Stand. Genomic Sci.">
        <title>High quality draft genome sequence of Segniliparus rugosus CDC 945(T)= (ATCC BAA-974(T)).</title>
        <authorList>
            <person name="Earl A.M."/>
            <person name="Desjardins C.A."/>
            <person name="Fitzgerald M.G."/>
            <person name="Arachchi H.M."/>
            <person name="Zeng Q."/>
            <person name="Mehta T."/>
            <person name="Griggs A."/>
            <person name="Birren B.W."/>
            <person name="Toney N.C."/>
            <person name="Carr J."/>
            <person name="Posey J."/>
            <person name="Butler W.R."/>
        </authorList>
    </citation>
    <scope>NUCLEOTIDE SEQUENCE [LARGE SCALE GENOMIC DNA]</scope>
    <source>
        <strain evidence="2">ATCC BAA-974 / DSM 45345 / CCUG 50838 / CIP 108380 / JCM 13579 / CDC 945</strain>
    </source>
</reference>
<accession>U1M120</accession>
<protein>
    <submittedName>
        <fullName evidence="1">Uncharacterized protein</fullName>
    </submittedName>
</protein>